<dbReference type="PRINTS" id="PR00320">
    <property type="entry name" value="GPROTEINBRPT"/>
</dbReference>
<evidence type="ECO:0000256" key="1">
    <source>
        <dbReference type="ARBA" id="ARBA00022574"/>
    </source>
</evidence>
<accession>A0A8J3NTU5</accession>
<dbReference type="Pfam" id="PF20703">
    <property type="entry name" value="nSTAND1"/>
    <property type="match status" value="1"/>
</dbReference>
<keyword evidence="7" id="KW-1185">Reference proteome</keyword>
<dbReference type="SMART" id="SM00320">
    <property type="entry name" value="WD40"/>
    <property type="match status" value="14"/>
</dbReference>
<dbReference type="InterPro" id="IPR020472">
    <property type="entry name" value="WD40_PAC1"/>
</dbReference>
<feature type="repeat" description="WD" evidence="3">
    <location>
        <begin position="689"/>
        <end position="720"/>
    </location>
</feature>
<feature type="region of interest" description="Disordered" evidence="4">
    <location>
        <begin position="1169"/>
        <end position="1191"/>
    </location>
</feature>
<feature type="repeat" description="WD" evidence="3">
    <location>
        <begin position="609"/>
        <end position="640"/>
    </location>
</feature>
<dbReference type="PANTHER" id="PTHR22847">
    <property type="entry name" value="WD40 REPEAT PROTEIN"/>
    <property type="match status" value="1"/>
</dbReference>
<dbReference type="InterPro" id="IPR036322">
    <property type="entry name" value="WD40_repeat_dom_sf"/>
</dbReference>
<dbReference type="SUPFAM" id="SSF50978">
    <property type="entry name" value="WD40 repeat-like"/>
    <property type="match status" value="2"/>
</dbReference>
<feature type="repeat" description="WD" evidence="3">
    <location>
        <begin position="1113"/>
        <end position="1140"/>
    </location>
</feature>
<dbReference type="InterPro" id="IPR001680">
    <property type="entry name" value="WD40_rpt"/>
</dbReference>
<evidence type="ECO:0000256" key="3">
    <source>
        <dbReference type="PROSITE-ProRule" id="PRU00221"/>
    </source>
</evidence>
<gene>
    <name evidence="6" type="ORF">Cch02nite_55720</name>
</gene>
<dbReference type="EMBL" id="BONG01000041">
    <property type="protein sequence ID" value="GIF92128.1"/>
    <property type="molecule type" value="Genomic_DNA"/>
</dbReference>
<evidence type="ECO:0000256" key="4">
    <source>
        <dbReference type="SAM" id="MobiDB-lite"/>
    </source>
</evidence>
<feature type="repeat" description="WD" evidence="3">
    <location>
        <begin position="569"/>
        <end position="600"/>
    </location>
</feature>
<feature type="repeat" description="WD" evidence="3">
    <location>
        <begin position="1032"/>
        <end position="1064"/>
    </location>
</feature>
<dbReference type="SUPFAM" id="SSF52540">
    <property type="entry name" value="P-loop containing nucleoside triphosphate hydrolases"/>
    <property type="match status" value="1"/>
</dbReference>
<dbReference type="AlphaFoldDB" id="A0A8J3NTU5"/>
<feature type="repeat" description="WD" evidence="3">
    <location>
        <begin position="769"/>
        <end position="800"/>
    </location>
</feature>
<dbReference type="Pfam" id="PF00400">
    <property type="entry name" value="WD40"/>
    <property type="match status" value="13"/>
</dbReference>
<feature type="repeat" description="WD" evidence="3">
    <location>
        <begin position="729"/>
        <end position="760"/>
    </location>
</feature>
<dbReference type="InterPro" id="IPR027417">
    <property type="entry name" value="P-loop_NTPase"/>
</dbReference>
<feature type="repeat" description="WD" evidence="3">
    <location>
        <begin position="856"/>
        <end position="880"/>
    </location>
</feature>
<organism evidence="6 7">
    <name type="scientific">Catellatospora chokoriensis</name>
    <dbReference type="NCBI Taxonomy" id="310353"/>
    <lineage>
        <taxon>Bacteria</taxon>
        <taxon>Bacillati</taxon>
        <taxon>Actinomycetota</taxon>
        <taxon>Actinomycetes</taxon>
        <taxon>Micromonosporales</taxon>
        <taxon>Micromonosporaceae</taxon>
        <taxon>Catellatospora</taxon>
    </lineage>
</organism>
<dbReference type="InterPro" id="IPR015943">
    <property type="entry name" value="WD40/YVTN_repeat-like_dom_sf"/>
</dbReference>
<comment type="caution">
    <text evidence="6">The sequence shown here is derived from an EMBL/GenBank/DDBJ whole genome shotgun (WGS) entry which is preliminary data.</text>
</comment>
<dbReference type="PROSITE" id="PS50294">
    <property type="entry name" value="WD_REPEATS_REGION"/>
    <property type="match status" value="9"/>
</dbReference>
<protein>
    <recommendedName>
        <fullName evidence="5">Novel STAND NTPase 1 domain-containing protein</fullName>
    </recommendedName>
</protein>
<sequence>MGLYTNLLTANPDSWPAPIRPVADHAWALATATLFGVGTHAAVRRYYQRVPRPPWSGDNPYPALEAFTEERAAVFFGRSDEVHELAARTMDKTPERRFIPVVGPSGAGKSSLVLAGALPLLARQRGWRIVEPITPGTAPVDALAGALTAPNPGTPLAKASLARELAAEAEGAVAAFSAGRMMPRPTTFVMCLERLRASAGRIVLVVDQLEEAVTSAAKEDRHKFVALLEAAVRHTPRLLVLCTLRSEFLGHFQQGPGSSMFRNPFPVNVMSPARLREVIEKPAIAAGVTLEAGLTDLIIAENRGADVLPLLSYLLHELYARHARDKFLSIREYRDASGDDGPIANRADAALVQAVSELTSRGCVDPRGLVLETLLGFVTLKNTEDADGADIRATRRRQPYAELSEEAQLVVDHFVDAYLLTSHEVARTGVKVIDLAHEALLRQWQPLADQISRHAEMLLRRTELEPLARAWDAVDRRVDYLISGERLRQAEQHATGATTLVKEFLTAAREYERMELDRRADAAARESMAELDPEAAVQLARAALLEVSQTPIARHALYDAWAAGLRAALRGHDHVVLSVAWSVDGRLASGSGDRTVRVWSADGRLLHTLMGHEEAVWSVAWSSGGLLASGGEDHTVRVWSTDGQLLHTLMGHEDTVRSVAWSVDGRLASGSKDGTIRVWSADGQQIHVLSGHESWVWSVAWSEDGLLASGGQDNTVRIWSGDGQMLHTLMGHEDPVRSVAWSGSDRLASGSEDGTVRVWSPEGQILHVLTGHDRWVWSVAWSEDGLLASGGEDSTVRVWSEDGQTLHTVASPGGWVLAVAWAGNGLLASGTQDRMVRVWSVDRQLLRLVDIGGGAVGSVAWSADGRLATGADDSSVRVWSADGQLLCTLIGPVHVVDMLAWSGDGLLATLSAETFAGDDSSVRVWSADGQLLCVVTGHHEDVRSVAWSADGRLATGGHEGLVRVWSAEGQLLSTLISHDGPLQPPEGELVRRWPGFNRWVWSLAWSVDGLLASGNADSTVRVWADGQVLHTLTGHEGAVRSVAWSADGLLLASGGEDGTVRVWSADGQLQRILTGHNDEIHRVAWSADGLLASGSKHGTVQVWSRDGQLLRILTGHEDPIISLAWAPNGLLASGSGDGTVLMRSVSLQFADLIEVSLVPSFRRLSSEERRRALLPPPPLDDEAGDADQRHS</sequence>
<proteinExistence type="predicted"/>
<feature type="repeat" description="WD" evidence="3">
    <location>
        <begin position="993"/>
        <end position="1023"/>
    </location>
</feature>
<keyword evidence="2" id="KW-0677">Repeat</keyword>
<evidence type="ECO:0000259" key="5">
    <source>
        <dbReference type="Pfam" id="PF20703"/>
    </source>
</evidence>
<feature type="domain" description="Novel STAND NTPase 1" evidence="5">
    <location>
        <begin position="60"/>
        <end position="477"/>
    </location>
</feature>
<name>A0A8J3NTU5_9ACTN</name>
<evidence type="ECO:0000256" key="2">
    <source>
        <dbReference type="ARBA" id="ARBA00022737"/>
    </source>
</evidence>
<evidence type="ECO:0000313" key="7">
    <source>
        <dbReference type="Proteomes" id="UP000619293"/>
    </source>
</evidence>
<dbReference type="Proteomes" id="UP000619293">
    <property type="component" value="Unassembled WGS sequence"/>
</dbReference>
<keyword evidence="1 3" id="KW-0853">WD repeat</keyword>
<dbReference type="Gene3D" id="3.40.50.300">
    <property type="entry name" value="P-loop containing nucleotide triphosphate hydrolases"/>
    <property type="match status" value="1"/>
</dbReference>
<dbReference type="PROSITE" id="PS50082">
    <property type="entry name" value="WD_REPEATS_2"/>
    <property type="match status" value="12"/>
</dbReference>
<dbReference type="CDD" id="cd00200">
    <property type="entry name" value="WD40"/>
    <property type="match status" value="2"/>
</dbReference>
<feature type="repeat" description="WD" evidence="3">
    <location>
        <begin position="935"/>
        <end position="966"/>
    </location>
</feature>
<feature type="repeat" description="WD" evidence="3">
    <location>
        <begin position="1073"/>
        <end position="1104"/>
    </location>
</feature>
<dbReference type="InterPro" id="IPR049052">
    <property type="entry name" value="nSTAND1"/>
</dbReference>
<feature type="repeat" description="WD" evidence="3">
    <location>
        <begin position="649"/>
        <end position="680"/>
    </location>
</feature>
<reference evidence="6 7" key="1">
    <citation type="submission" date="2021-01" db="EMBL/GenBank/DDBJ databases">
        <title>Whole genome shotgun sequence of Catellatospora chokoriensis NBRC 107358.</title>
        <authorList>
            <person name="Komaki H."/>
            <person name="Tamura T."/>
        </authorList>
    </citation>
    <scope>NUCLEOTIDE SEQUENCE [LARGE SCALE GENOMIC DNA]</scope>
    <source>
        <strain evidence="6 7">NBRC 107358</strain>
    </source>
</reference>
<dbReference type="RefSeq" id="WP_239120800.1">
    <property type="nucleotide sequence ID" value="NZ_BAAALB010000016.1"/>
</dbReference>
<evidence type="ECO:0000313" key="6">
    <source>
        <dbReference type="EMBL" id="GIF92128.1"/>
    </source>
</evidence>
<dbReference type="PANTHER" id="PTHR22847:SF637">
    <property type="entry name" value="WD REPEAT DOMAIN 5B"/>
    <property type="match status" value="1"/>
</dbReference>
<dbReference type="Gene3D" id="2.130.10.10">
    <property type="entry name" value="YVTN repeat-like/Quinoprotein amine dehydrogenase"/>
    <property type="match status" value="5"/>
</dbReference>